<evidence type="ECO:0000313" key="1">
    <source>
        <dbReference type="EMBL" id="MEY8001533.1"/>
    </source>
</evidence>
<accession>A0ABV4BSR6</accession>
<proteinExistence type="predicted"/>
<dbReference type="Proteomes" id="UP001564657">
    <property type="component" value="Unassembled WGS sequence"/>
</dbReference>
<name>A0ABV4BSR6_9CLOT</name>
<dbReference type="EMBL" id="JBGEWD010000020">
    <property type="protein sequence ID" value="MEY8001533.1"/>
    <property type="molecule type" value="Genomic_DNA"/>
</dbReference>
<protein>
    <submittedName>
        <fullName evidence="1">Uncharacterized protein</fullName>
    </submittedName>
</protein>
<keyword evidence="2" id="KW-1185">Reference proteome</keyword>
<organism evidence="1 2">
    <name type="scientific">Clostridium moutaii</name>
    <dbReference type="NCBI Taxonomy" id="3240932"/>
    <lineage>
        <taxon>Bacteria</taxon>
        <taxon>Bacillati</taxon>
        <taxon>Bacillota</taxon>
        <taxon>Clostridia</taxon>
        <taxon>Eubacteriales</taxon>
        <taxon>Clostridiaceae</taxon>
        <taxon>Clostridium</taxon>
    </lineage>
</organism>
<reference evidence="1 2" key="1">
    <citation type="submission" date="2024-08" db="EMBL/GenBank/DDBJ databases">
        <title>Clostridium lapicellarii sp. nov., and Clostridium renhuaiense sp. nov., two species isolated from the mud in a fermentation cellar used for producing sauce-flavour Chinese liquors.</title>
        <authorList>
            <person name="Yang F."/>
            <person name="Wang H."/>
            <person name="Chen L.Q."/>
            <person name="Zhou N."/>
            <person name="Lu J.J."/>
            <person name="Pu X.X."/>
            <person name="Wan B."/>
            <person name="Wang L."/>
            <person name="Liu S.J."/>
        </authorList>
    </citation>
    <scope>NUCLEOTIDE SEQUENCE [LARGE SCALE GENOMIC DNA]</scope>
    <source>
        <strain evidence="1 2">MT-5</strain>
    </source>
</reference>
<sequence length="41" mass="4685">MEIYKEEEFFLDKTVKEIAESIASCGFKGFCNVPKRKGSKP</sequence>
<comment type="caution">
    <text evidence="1">The sequence shown here is derived from an EMBL/GenBank/DDBJ whole genome shotgun (WGS) entry which is preliminary data.</text>
</comment>
<dbReference type="RefSeq" id="WP_369705428.1">
    <property type="nucleotide sequence ID" value="NZ_JBGEWD010000020.1"/>
</dbReference>
<gene>
    <name evidence="1" type="ORF">AB8U03_15285</name>
</gene>
<evidence type="ECO:0000313" key="2">
    <source>
        <dbReference type="Proteomes" id="UP001564657"/>
    </source>
</evidence>